<dbReference type="InterPro" id="IPR029151">
    <property type="entry name" value="Sensor-like_sf"/>
</dbReference>
<dbReference type="Pfam" id="PF14827">
    <property type="entry name" value="dCache_3"/>
    <property type="match status" value="1"/>
</dbReference>
<dbReference type="PROSITE" id="PS50885">
    <property type="entry name" value="HAMP"/>
    <property type="match status" value="1"/>
</dbReference>
<dbReference type="SUPFAM" id="SSF103190">
    <property type="entry name" value="Sensory domain-like"/>
    <property type="match status" value="1"/>
</dbReference>
<accession>A0A1M6VGA2</accession>
<reference evidence="7" key="1">
    <citation type="submission" date="2016-11" db="EMBL/GenBank/DDBJ databases">
        <authorList>
            <person name="Varghese N."/>
            <person name="Submissions S."/>
        </authorList>
    </citation>
    <scope>NUCLEOTIDE SEQUENCE [LARGE SCALE GENOMIC DNA]</scope>
    <source>
        <strain evidence="7">DSM 10349</strain>
    </source>
</reference>
<dbReference type="OrthoDB" id="9804712at2"/>
<dbReference type="CDD" id="cd11386">
    <property type="entry name" value="MCP_signal"/>
    <property type="match status" value="1"/>
</dbReference>
<dbReference type="Pfam" id="PF00015">
    <property type="entry name" value="MCPsignal"/>
    <property type="match status" value="1"/>
</dbReference>
<dbReference type="GO" id="GO:0016020">
    <property type="term" value="C:membrane"/>
    <property type="evidence" value="ECO:0007669"/>
    <property type="project" value="InterPro"/>
</dbReference>
<evidence type="ECO:0000259" key="4">
    <source>
        <dbReference type="PROSITE" id="PS50111"/>
    </source>
</evidence>
<comment type="similarity">
    <text evidence="2">Belongs to the methyl-accepting chemotaxis (MCP) protein family.</text>
</comment>
<dbReference type="EMBL" id="FRAR01000024">
    <property type="protein sequence ID" value="SHK80499.1"/>
    <property type="molecule type" value="Genomic_DNA"/>
</dbReference>
<keyword evidence="1 3" id="KW-0807">Transducer</keyword>
<dbReference type="CDD" id="cd06225">
    <property type="entry name" value="HAMP"/>
    <property type="match status" value="1"/>
</dbReference>
<sequence>MVKSCKVKLLVPLVILVTLSLVMLVTLSYQQMRNAILSQEQVSYHNIESIVRNDLEAVFTSTTMGLNSVITMPEVQKAFAERNREELLRLTAPVFAEVKKQGIEQFQFHLSPALSFLRLHQPQKFGDDLSSFRATVLESNKEGKLVAGLEEGKGGYGFRVVSPVLYQGQHVGSAEFGMGFNPALLKRWKEQCGGEFFMYPYASSGVAWQKVDTSKPLAGTTEKDDLPVEAAEIKKAMSGKGYYYINLSEQSAAVIIIPVFDFKGEPISYVKVNLDRSKILTELNKVLGDSALHLILALLVMGTVMYWVISNILKPIHLLSEHMVAVAQGDLTKDFVVQGEDEIASLGHSFNTMQQNFKQLIGQTIRVADQLIDSSKSLSQSADETSSSAQGATERVEKMAFSMQGLGNMAEIAAGESRQASCAAVEGSEVVKQAVDRMAILHQMVKGLALETSGLGGKINDINGFVRLIGDIADQTNLLALNAAIEAARAGEHGRGFSVVAQEVRNLADESNQAAKDVRKIIEEIIQQSQELSQHMGEGLQQVQTGHQLIEATGDKFNLIQGLVDGLVQNSAEVATASTLAIADSSEIAAAIQEQTASFEQVAASAGLLDQLAEDLKEQIGRFKSNPPENPV</sequence>
<evidence type="ECO:0000256" key="1">
    <source>
        <dbReference type="ARBA" id="ARBA00023224"/>
    </source>
</evidence>
<evidence type="ECO:0000256" key="2">
    <source>
        <dbReference type="ARBA" id="ARBA00029447"/>
    </source>
</evidence>
<evidence type="ECO:0000313" key="7">
    <source>
        <dbReference type="Proteomes" id="UP000183997"/>
    </source>
</evidence>
<dbReference type="RefSeq" id="WP_139257415.1">
    <property type="nucleotide sequence ID" value="NZ_FRAR01000024.1"/>
</dbReference>
<evidence type="ECO:0000259" key="5">
    <source>
        <dbReference type="PROSITE" id="PS50885"/>
    </source>
</evidence>
<dbReference type="PANTHER" id="PTHR32089">
    <property type="entry name" value="METHYL-ACCEPTING CHEMOTAXIS PROTEIN MCPB"/>
    <property type="match status" value="1"/>
</dbReference>
<protein>
    <submittedName>
        <fullName evidence="6">Methyl-accepting chemotaxis protein</fullName>
    </submittedName>
</protein>
<dbReference type="Pfam" id="PF00672">
    <property type="entry name" value="HAMP"/>
    <property type="match status" value="1"/>
</dbReference>
<dbReference type="Gene3D" id="1.10.287.950">
    <property type="entry name" value="Methyl-accepting chemotaxis protein"/>
    <property type="match status" value="1"/>
</dbReference>
<dbReference type="InterPro" id="IPR004089">
    <property type="entry name" value="MCPsignal_dom"/>
</dbReference>
<dbReference type="PANTHER" id="PTHR32089:SF112">
    <property type="entry name" value="LYSOZYME-LIKE PROTEIN-RELATED"/>
    <property type="match status" value="1"/>
</dbReference>
<proteinExistence type="inferred from homology"/>
<dbReference type="Proteomes" id="UP000183997">
    <property type="component" value="Unassembled WGS sequence"/>
</dbReference>
<dbReference type="SUPFAM" id="SSF58104">
    <property type="entry name" value="Methyl-accepting chemotaxis protein (MCP) signaling domain"/>
    <property type="match status" value="1"/>
</dbReference>
<dbReference type="GO" id="GO:0007165">
    <property type="term" value="P:signal transduction"/>
    <property type="evidence" value="ECO:0007669"/>
    <property type="project" value="UniProtKB-KW"/>
</dbReference>
<organism evidence="6 7">
    <name type="scientific">Desulforamulus aeronauticus DSM 10349</name>
    <dbReference type="NCBI Taxonomy" id="1121421"/>
    <lineage>
        <taxon>Bacteria</taxon>
        <taxon>Bacillati</taxon>
        <taxon>Bacillota</taxon>
        <taxon>Clostridia</taxon>
        <taxon>Eubacteriales</taxon>
        <taxon>Peptococcaceae</taxon>
        <taxon>Desulforamulus</taxon>
    </lineage>
</organism>
<feature type="domain" description="HAMP" evidence="5">
    <location>
        <begin position="310"/>
        <end position="362"/>
    </location>
</feature>
<dbReference type="InterPro" id="IPR029150">
    <property type="entry name" value="dCache_3"/>
</dbReference>
<dbReference type="SMART" id="SM00283">
    <property type="entry name" value="MA"/>
    <property type="match status" value="1"/>
</dbReference>
<dbReference type="SMART" id="SM00304">
    <property type="entry name" value="HAMP"/>
    <property type="match status" value="1"/>
</dbReference>
<name>A0A1M6VGA2_9FIRM</name>
<dbReference type="InterPro" id="IPR003660">
    <property type="entry name" value="HAMP_dom"/>
</dbReference>
<evidence type="ECO:0000313" key="6">
    <source>
        <dbReference type="EMBL" id="SHK80499.1"/>
    </source>
</evidence>
<dbReference type="STRING" id="1121421.SAMN02745123_03195"/>
<feature type="domain" description="Methyl-accepting transducer" evidence="4">
    <location>
        <begin position="360"/>
        <end position="610"/>
    </location>
</feature>
<dbReference type="AlphaFoldDB" id="A0A1M6VGA2"/>
<gene>
    <name evidence="6" type="ORF">SAMN02745123_03195</name>
</gene>
<keyword evidence="7" id="KW-1185">Reference proteome</keyword>
<evidence type="ECO:0000256" key="3">
    <source>
        <dbReference type="PROSITE-ProRule" id="PRU00284"/>
    </source>
</evidence>
<dbReference type="PROSITE" id="PS50111">
    <property type="entry name" value="CHEMOTAXIS_TRANSDUC_2"/>
    <property type="match status" value="1"/>
</dbReference>